<dbReference type="RefSeq" id="XP_018289293.1">
    <property type="nucleotide sequence ID" value="XM_018438585.1"/>
</dbReference>
<keyword evidence="1" id="KW-1133">Transmembrane helix</keyword>
<gene>
    <name evidence="2" type="ORF">PHYBLDRAFT_182188</name>
</gene>
<feature type="transmembrane region" description="Helical" evidence="1">
    <location>
        <begin position="46"/>
        <end position="68"/>
    </location>
</feature>
<dbReference type="EMBL" id="KV440986">
    <property type="protein sequence ID" value="OAD71253.1"/>
    <property type="molecule type" value="Genomic_DNA"/>
</dbReference>
<keyword evidence="3" id="KW-1185">Reference proteome</keyword>
<evidence type="ECO:0000313" key="2">
    <source>
        <dbReference type="EMBL" id="OAD71253.1"/>
    </source>
</evidence>
<feature type="transmembrane region" description="Helical" evidence="1">
    <location>
        <begin position="80"/>
        <end position="103"/>
    </location>
</feature>
<name>A0A162U050_PHYB8</name>
<keyword evidence="1" id="KW-0812">Transmembrane</keyword>
<dbReference type="Proteomes" id="UP000077315">
    <property type="component" value="Unassembled WGS sequence"/>
</dbReference>
<proteinExistence type="predicted"/>
<reference evidence="3" key="1">
    <citation type="submission" date="2015-06" db="EMBL/GenBank/DDBJ databases">
        <title>Expansion of signal transduction pathways in fungi by whole-genome duplication.</title>
        <authorList>
            <consortium name="DOE Joint Genome Institute"/>
            <person name="Corrochano L.M."/>
            <person name="Kuo A."/>
            <person name="Marcet-Houben M."/>
            <person name="Polaino S."/>
            <person name="Salamov A."/>
            <person name="Villalobos J.M."/>
            <person name="Alvarez M.I."/>
            <person name="Avalos J."/>
            <person name="Benito E.P."/>
            <person name="Benoit I."/>
            <person name="Burger G."/>
            <person name="Camino L.P."/>
            <person name="Canovas D."/>
            <person name="Cerda-Olmedo E."/>
            <person name="Cheng J.-F."/>
            <person name="Dominguez A."/>
            <person name="Elias M."/>
            <person name="Eslava A.P."/>
            <person name="Glaser F."/>
            <person name="Grimwood J."/>
            <person name="Gutierrez G."/>
            <person name="Heitman J."/>
            <person name="Henrissat B."/>
            <person name="Iturriaga E.A."/>
            <person name="Lang B.F."/>
            <person name="Lavin J.L."/>
            <person name="Lee S."/>
            <person name="Li W."/>
            <person name="Lindquist E."/>
            <person name="Lopez-Garcia S."/>
            <person name="Luque E.M."/>
            <person name="Marcos A.T."/>
            <person name="Martin J."/>
            <person name="McCluskey K."/>
            <person name="Medina H.R."/>
            <person name="Miralles-Duran A."/>
            <person name="Miyazaki A."/>
            <person name="Munoz-Torres E."/>
            <person name="Oguiza J.A."/>
            <person name="Ohm R."/>
            <person name="Olmedo M."/>
            <person name="Orejas M."/>
            <person name="Ortiz-Castellanos L."/>
            <person name="Pisabarro A.G."/>
            <person name="Rodriguez-Romero J."/>
            <person name="Ruiz-Herrera J."/>
            <person name="Ruiz-Vazquez R."/>
            <person name="Sanz C."/>
            <person name="Schackwitz W."/>
            <person name="Schmutz J."/>
            <person name="Shahriari M."/>
            <person name="Shelest E."/>
            <person name="Silva-Franco F."/>
            <person name="Soanes D."/>
            <person name="Syed K."/>
            <person name="Tagua V.G."/>
            <person name="Talbot N.J."/>
            <person name="Thon M."/>
            <person name="De vries R.P."/>
            <person name="Wiebenga A."/>
            <person name="Yadav J.S."/>
            <person name="Braun E.L."/>
            <person name="Baker S."/>
            <person name="Garre V."/>
            <person name="Horwitz B."/>
            <person name="Torres-Martinez S."/>
            <person name="Idnurm A."/>
            <person name="Herrera-Estrella A."/>
            <person name="Gabaldon T."/>
            <person name="Grigoriev I.V."/>
        </authorList>
    </citation>
    <scope>NUCLEOTIDE SEQUENCE [LARGE SCALE GENOMIC DNA]</scope>
    <source>
        <strain evidence="3">NRRL 1555(-)</strain>
    </source>
</reference>
<accession>A0A162U050</accession>
<dbReference type="OrthoDB" id="10357466at2759"/>
<protein>
    <submittedName>
        <fullName evidence="2">Uncharacterized protein</fullName>
    </submittedName>
</protein>
<organism evidence="2 3">
    <name type="scientific">Phycomyces blakesleeanus (strain ATCC 8743b / DSM 1359 / FGSC 10004 / NBRC 33097 / NRRL 1555)</name>
    <dbReference type="NCBI Taxonomy" id="763407"/>
    <lineage>
        <taxon>Eukaryota</taxon>
        <taxon>Fungi</taxon>
        <taxon>Fungi incertae sedis</taxon>
        <taxon>Mucoromycota</taxon>
        <taxon>Mucoromycotina</taxon>
        <taxon>Mucoromycetes</taxon>
        <taxon>Mucorales</taxon>
        <taxon>Phycomycetaceae</taxon>
        <taxon>Phycomyces</taxon>
    </lineage>
</organism>
<evidence type="ECO:0000256" key="1">
    <source>
        <dbReference type="SAM" id="Phobius"/>
    </source>
</evidence>
<dbReference type="VEuPathDB" id="FungiDB:PHYBLDRAFT_182188"/>
<dbReference type="AlphaFoldDB" id="A0A162U050"/>
<keyword evidence="1" id="KW-0472">Membrane</keyword>
<evidence type="ECO:0000313" key="3">
    <source>
        <dbReference type="Proteomes" id="UP000077315"/>
    </source>
</evidence>
<feature type="transmembrane region" description="Helical" evidence="1">
    <location>
        <begin position="132"/>
        <end position="153"/>
    </location>
</feature>
<sequence length="207" mass="22931">MKNACVFFSPRTVTLFLALFGITTHLASVGTTALLASDLRLTYFTGLSLLSYSLLSIYACYNGVAGVIQKSPRKIEIYSWYYCFDTLIQTLFSVGAVFFTFYADLGLCQNIFETSDDVLGSYACDLTFNNSIWFLSAIILANVLTKVYLAFVISSCARDLSKQLDEERFVGSNVIVVPSPAALAADEEKVIYVAGHEFVPYNDEKKN</sequence>
<dbReference type="InParanoid" id="A0A162U050"/>
<dbReference type="GeneID" id="28999491"/>